<name>A0ABP7S7Z7_9SPHN</name>
<comment type="caution">
    <text evidence="6">The sequence shown here is derived from an EMBL/GenBank/DDBJ whole genome shotgun (WGS) entry which is preliminary data.</text>
</comment>
<feature type="transmembrane region" description="Helical" evidence="4">
    <location>
        <begin position="258"/>
        <end position="281"/>
    </location>
</feature>
<keyword evidence="1 4" id="KW-0812">Transmembrane</keyword>
<dbReference type="InterPro" id="IPR020846">
    <property type="entry name" value="MFS_dom"/>
</dbReference>
<sequence>MANRSPSRRKVAGSALTTPHFLLLYSAMLVAAAGNTALQSVMPAIGREIGIADLWVAIAYTWSAVLWVWLAPFWAEKSDHHGRKALTLLGLGGFIISMTLCGLVLIAGLSGWLAPAVTFLLFGLFRAIYGALGCATPSATQAYLASKTRRSARTAQLSALSSSFGLGTIVGPALAPLFVLPLIGLPGPLFAFAIIAIIVYVAIKVGLPEDRGAPGRGRGAAMSYPSLASMITGASVRAATTPTRQKRLSWKDSRIRRWILAGVIAGHAQAATLTCLGFFIIDTLSLQPRGAEGPIAIVIMAGAGGTLAAQWGLIPKLDLSPRALIVWGSAIAAAGLGLTALATSLYGLVLGFGIASIGFGFTRPGFTAGASLAVPLAEQGGVAGVITSANGISYIAAPTVGMALYALDPHLPFALAVLVVLALAWWGRTLR</sequence>
<evidence type="ECO:0000256" key="1">
    <source>
        <dbReference type="ARBA" id="ARBA00022692"/>
    </source>
</evidence>
<dbReference type="InterPro" id="IPR011701">
    <property type="entry name" value="MFS"/>
</dbReference>
<keyword evidence="3 4" id="KW-0472">Membrane</keyword>
<feature type="transmembrane region" description="Helical" evidence="4">
    <location>
        <begin position="157"/>
        <end position="183"/>
    </location>
</feature>
<feature type="transmembrane region" description="Helical" evidence="4">
    <location>
        <begin position="326"/>
        <end position="359"/>
    </location>
</feature>
<evidence type="ECO:0000256" key="3">
    <source>
        <dbReference type="ARBA" id="ARBA00023136"/>
    </source>
</evidence>
<feature type="transmembrane region" description="Helical" evidence="4">
    <location>
        <begin position="86"/>
        <end position="106"/>
    </location>
</feature>
<dbReference type="EMBL" id="BAABBQ010000001">
    <property type="protein sequence ID" value="GAA4008001.1"/>
    <property type="molecule type" value="Genomic_DNA"/>
</dbReference>
<dbReference type="Pfam" id="PF07690">
    <property type="entry name" value="MFS_1"/>
    <property type="match status" value="1"/>
</dbReference>
<dbReference type="Gene3D" id="1.20.1250.20">
    <property type="entry name" value="MFS general substrate transporter like domains"/>
    <property type="match status" value="1"/>
</dbReference>
<dbReference type="InterPro" id="IPR036259">
    <property type="entry name" value="MFS_trans_sf"/>
</dbReference>
<protein>
    <submittedName>
        <fullName evidence="6">MFS transporter</fullName>
    </submittedName>
</protein>
<dbReference type="PROSITE" id="PS50850">
    <property type="entry name" value="MFS"/>
    <property type="match status" value="1"/>
</dbReference>
<dbReference type="RefSeq" id="WP_344705411.1">
    <property type="nucleotide sequence ID" value="NZ_BAABBQ010000001.1"/>
</dbReference>
<dbReference type="SUPFAM" id="SSF103473">
    <property type="entry name" value="MFS general substrate transporter"/>
    <property type="match status" value="1"/>
</dbReference>
<feature type="domain" description="Major facilitator superfamily (MFS) profile" evidence="5">
    <location>
        <begin position="20"/>
        <end position="431"/>
    </location>
</feature>
<evidence type="ECO:0000259" key="5">
    <source>
        <dbReference type="PROSITE" id="PS50850"/>
    </source>
</evidence>
<feature type="transmembrane region" description="Helical" evidence="4">
    <location>
        <begin position="189"/>
        <end position="207"/>
    </location>
</feature>
<evidence type="ECO:0000256" key="4">
    <source>
        <dbReference type="SAM" id="Phobius"/>
    </source>
</evidence>
<evidence type="ECO:0000313" key="7">
    <source>
        <dbReference type="Proteomes" id="UP001500235"/>
    </source>
</evidence>
<feature type="transmembrane region" description="Helical" evidence="4">
    <location>
        <begin position="112"/>
        <end position="136"/>
    </location>
</feature>
<dbReference type="PANTHER" id="PTHR23546:SF1">
    <property type="entry name" value="MEMBRANE PROTEIN"/>
    <property type="match status" value="1"/>
</dbReference>
<accession>A0ABP7S7Z7</accession>
<evidence type="ECO:0000256" key="2">
    <source>
        <dbReference type="ARBA" id="ARBA00022989"/>
    </source>
</evidence>
<keyword evidence="7" id="KW-1185">Reference proteome</keyword>
<feature type="transmembrane region" description="Helical" evidence="4">
    <location>
        <begin position="293"/>
        <end position="314"/>
    </location>
</feature>
<reference evidence="7" key="1">
    <citation type="journal article" date="2019" name="Int. J. Syst. Evol. Microbiol.">
        <title>The Global Catalogue of Microorganisms (GCM) 10K type strain sequencing project: providing services to taxonomists for standard genome sequencing and annotation.</title>
        <authorList>
            <consortium name="The Broad Institute Genomics Platform"/>
            <consortium name="The Broad Institute Genome Sequencing Center for Infectious Disease"/>
            <person name="Wu L."/>
            <person name="Ma J."/>
        </authorList>
    </citation>
    <scope>NUCLEOTIDE SEQUENCE [LARGE SCALE GENOMIC DNA]</scope>
    <source>
        <strain evidence="7">JCM 17563</strain>
    </source>
</reference>
<feature type="transmembrane region" description="Helical" evidence="4">
    <location>
        <begin position="410"/>
        <end position="427"/>
    </location>
</feature>
<dbReference type="PANTHER" id="PTHR23546">
    <property type="entry name" value="TRANSPORT PROTEIN"/>
    <property type="match status" value="1"/>
</dbReference>
<evidence type="ECO:0000313" key="6">
    <source>
        <dbReference type="EMBL" id="GAA4008001.1"/>
    </source>
</evidence>
<feature type="transmembrane region" description="Helical" evidence="4">
    <location>
        <begin position="21"/>
        <end position="42"/>
    </location>
</feature>
<feature type="transmembrane region" description="Helical" evidence="4">
    <location>
        <begin position="54"/>
        <end position="74"/>
    </location>
</feature>
<keyword evidence="2 4" id="KW-1133">Transmembrane helix</keyword>
<proteinExistence type="predicted"/>
<dbReference type="Proteomes" id="UP001500235">
    <property type="component" value="Unassembled WGS sequence"/>
</dbReference>
<gene>
    <name evidence="6" type="ORF">GCM10022280_00790</name>
</gene>
<organism evidence="6 7">
    <name type="scientific">Sphingomonas swuensis</name>
    <dbReference type="NCBI Taxonomy" id="977800"/>
    <lineage>
        <taxon>Bacteria</taxon>
        <taxon>Pseudomonadati</taxon>
        <taxon>Pseudomonadota</taxon>
        <taxon>Alphaproteobacteria</taxon>
        <taxon>Sphingomonadales</taxon>
        <taxon>Sphingomonadaceae</taxon>
        <taxon>Sphingomonas</taxon>
    </lineage>
</organism>